<keyword evidence="3" id="KW-1185">Reference proteome</keyword>
<dbReference type="SUPFAM" id="SSF55729">
    <property type="entry name" value="Acyl-CoA N-acyltransferases (Nat)"/>
    <property type="match status" value="1"/>
</dbReference>
<dbReference type="PROSITE" id="PS51186">
    <property type="entry name" value="GNAT"/>
    <property type="match status" value="1"/>
</dbReference>
<organism evidence="2 3">
    <name type="scientific">Streptomyces litchfieldiae</name>
    <dbReference type="NCBI Taxonomy" id="3075543"/>
    <lineage>
        <taxon>Bacteria</taxon>
        <taxon>Bacillati</taxon>
        <taxon>Actinomycetota</taxon>
        <taxon>Actinomycetes</taxon>
        <taxon>Kitasatosporales</taxon>
        <taxon>Streptomycetaceae</taxon>
        <taxon>Streptomyces</taxon>
    </lineage>
</organism>
<sequence>MGKPFREVRPYDDRDEEAVLHLLERDRLPGQPVATAAMIHDALAGRSEVDAGWWEELEPPVTSVAVDGSGAVVGVMSCAVRPKDGAGLVLWLHCGEDQAVAEGLLGHALERFGPREVHAFDFASALTLGLEALPVKHRSATVKALTDAGFVSEDLWRYMRRDLPATELPRAHACTVTNSTEPAGKRLEVREDGKLLAEAVIGRPQAGIGVLWWISVEPPAQGRGLGRALLGSALDVLAGLGAQQVILFVDDDAPADDPRDRTPANRMYERAGFTQVDRLHSFLRPKPAV</sequence>
<proteinExistence type="predicted"/>
<evidence type="ECO:0000259" key="1">
    <source>
        <dbReference type="PROSITE" id="PS51186"/>
    </source>
</evidence>
<feature type="domain" description="N-acetyltransferase" evidence="1">
    <location>
        <begin position="140"/>
        <end position="289"/>
    </location>
</feature>
<name>A0ABU2N163_9ACTN</name>
<gene>
    <name evidence="2" type="ORF">RM590_32890</name>
</gene>
<dbReference type="EMBL" id="JAVREL010000031">
    <property type="protein sequence ID" value="MDT0347337.1"/>
    <property type="molecule type" value="Genomic_DNA"/>
</dbReference>
<dbReference type="InterPro" id="IPR000182">
    <property type="entry name" value="GNAT_dom"/>
</dbReference>
<protein>
    <submittedName>
        <fullName evidence="2">GNAT family N-acetyltransferase</fullName>
    </submittedName>
</protein>
<dbReference type="Pfam" id="PF00583">
    <property type="entry name" value="Acetyltransf_1"/>
    <property type="match status" value="1"/>
</dbReference>
<reference evidence="3" key="1">
    <citation type="submission" date="2023-07" db="EMBL/GenBank/DDBJ databases">
        <title>30 novel species of actinomycetes from the DSMZ collection.</title>
        <authorList>
            <person name="Nouioui I."/>
        </authorList>
    </citation>
    <scope>NUCLEOTIDE SEQUENCE [LARGE SCALE GENOMIC DNA]</scope>
    <source>
        <strain evidence="3">DSM 44938</strain>
    </source>
</reference>
<evidence type="ECO:0000313" key="3">
    <source>
        <dbReference type="Proteomes" id="UP001183246"/>
    </source>
</evidence>
<dbReference type="Proteomes" id="UP001183246">
    <property type="component" value="Unassembled WGS sequence"/>
</dbReference>
<comment type="caution">
    <text evidence="2">The sequence shown here is derived from an EMBL/GenBank/DDBJ whole genome shotgun (WGS) entry which is preliminary data.</text>
</comment>
<dbReference type="InterPro" id="IPR016181">
    <property type="entry name" value="Acyl_CoA_acyltransferase"/>
</dbReference>
<dbReference type="RefSeq" id="WP_311708464.1">
    <property type="nucleotide sequence ID" value="NZ_JAVREL010000031.1"/>
</dbReference>
<evidence type="ECO:0000313" key="2">
    <source>
        <dbReference type="EMBL" id="MDT0347337.1"/>
    </source>
</evidence>
<accession>A0ABU2N163</accession>
<dbReference type="CDD" id="cd04301">
    <property type="entry name" value="NAT_SF"/>
    <property type="match status" value="1"/>
</dbReference>
<dbReference type="Gene3D" id="3.40.630.30">
    <property type="match status" value="1"/>
</dbReference>